<comment type="caution">
    <text evidence="2">The sequence shown here is derived from an EMBL/GenBank/DDBJ whole genome shotgun (WGS) entry which is preliminary data.</text>
</comment>
<dbReference type="Proteomes" id="UP000287609">
    <property type="component" value="Unassembled WGS sequence"/>
</dbReference>
<keyword evidence="3" id="KW-1185">Reference proteome</keyword>
<dbReference type="InterPro" id="IPR007569">
    <property type="entry name" value="DUF559"/>
</dbReference>
<gene>
    <name evidence="2" type="ORF">D2E26_0937</name>
</gene>
<protein>
    <recommendedName>
        <fullName evidence="1">DUF559 domain-containing protein</fullName>
    </recommendedName>
</protein>
<dbReference type="Pfam" id="PF04480">
    <property type="entry name" value="DUF559"/>
    <property type="match status" value="1"/>
</dbReference>
<evidence type="ECO:0000259" key="1">
    <source>
        <dbReference type="Pfam" id="PF04480"/>
    </source>
</evidence>
<organism evidence="2 3">
    <name type="scientific">Bifidobacterium dolichotidis</name>
    <dbReference type="NCBI Taxonomy" id="2306976"/>
    <lineage>
        <taxon>Bacteria</taxon>
        <taxon>Bacillati</taxon>
        <taxon>Actinomycetota</taxon>
        <taxon>Actinomycetes</taxon>
        <taxon>Bifidobacteriales</taxon>
        <taxon>Bifidobacteriaceae</taxon>
        <taxon>Bifidobacterium</taxon>
    </lineage>
</organism>
<dbReference type="InterPro" id="IPR011335">
    <property type="entry name" value="Restrct_endonuc-II-like"/>
</dbReference>
<sequence>MQRLEKLAATKLGAVQHDVFGMCRKLIRTLDESPVFALRTALELQCIDIPHLPTSLRKCALMATVDSPRKRRWLQKHKWVCWSGPCEVINLGDGIQCTSPVCTWAMFAHWLPLSELVQLGDAMMRRDPQLRKVSLEDFERYLARWEYYVRSRRNLGERCRAFRGITKCRRALRLMQPNTDSMPETVMRLVLQQFGIHRAQVNWTVKDEKGYVVAVLDAAYVGAKTDLEYNGEYHKNQRLQDAARTQDLNARGWTVIEVTKEDLQSLKAQQRFVKRVATVLKRRDPSHEYSVRKNPMSLWEVSDGRRSEWRNTNKRYF</sequence>
<dbReference type="EMBL" id="QXGM01000002">
    <property type="protein sequence ID" value="RSX54883.1"/>
    <property type="molecule type" value="Genomic_DNA"/>
</dbReference>
<reference evidence="2 3" key="1">
    <citation type="submission" date="2018-09" db="EMBL/GenBank/DDBJ databases">
        <title>Characterization of the phylogenetic diversity of five novel species belonging to the genus Bifidobacterium.</title>
        <authorList>
            <person name="Lugli G.A."/>
            <person name="Duranti S."/>
            <person name="Milani C."/>
        </authorList>
    </citation>
    <scope>NUCLEOTIDE SEQUENCE [LARGE SCALE GENOMIC DNA]</scope>
    <source>
        <strain evidence="2 3">2036B</strain>
    </source>
</reference>
<dbReference type="AlphaFoldDB" id="A0A430FPX3"/>
<dbReference type="SUPFAM" id="SSF52980">
    <property type="entry name" value="Restriction endonuclease-like"/>
    <property type="match status" value="1"/>
</dbReference>
<dbReference type="Gene3D" id="3.40.960.10">
    <property type="entry name" value="VSR Endonuclease"/>
    <property type="match status" value="1"/>
</dbReference>
<feature type="domain" description="DUF559" evidence="1">
    <location>
        <begin position="215"/>
        <end position="264"/>
    </location>
</feature>
<proteinExistence type="predicted"/>
<accession>A0A430FPX3</accession>
<name>A0A430FPX3_9BIFI</name>
<evidence type="ECO:0000313" key="2">
    <source>
        <dbReference type="EMBL" id="RSX54883.1"/>
    </source>
</evidence>
<evidence type="ECO:0000313" key="3">
    <source>
        <dbReference type="Proteomes" id="UP000287609"/>
    </source>
</evidence>